<dbReference type="RefSeq" id="WP_165228115.1">
    <property type="nucleotide sequence ID" value="NZ_CP049257.1"/>
</dbReference>
<dbReference type="Proteomes" id="UP000502996">
    <property type="component" value="Chromosome"/>
</dbReference>
<keyword evidence="4" id="KW-1185">Reference proteome</keyword>
<feature type="signal peptide" evidence="2">
    <location>
        <begin position="1"/>
        <end position="18"/>
    </location>
</feature>
<evidence type="ECO:0000313" key="3">
    <source>
        <dbReference type="EMBL" id="QIG41614.1"/>
    </source>
</evidence>
<sequence length="212" mass="21567">MRASLFTAAATLVLAASACGVDGDDGDDGDHVARDPGTSSSSVPPPVVVPDGPVRTVGLATVMDTGSPELCLGDVAESYPPQCSGPPLTGWDWGAHHGSYDEQGEVRWGTYALTGTWDGAAFTATDAVPGALYDPAMPTPTPTPVPTTAYDESELAGIAADLRGADGVLGASPVEGHVLLDAYYDDGTLQDWADQTYDAGVVVVSSALVDAD</sequence>
<gene>
    <name evidence="3" type="ORF">G5V58_01455</name>
</gene>
<feature type="chain" id="PRO_5038641780" evidence="2">
    <location>
        <begin position="19"/>
        <end position="212"/>
    </location>
</feature>
<dbReference type="PROSITE" id="PS51257">
    <property type="entry name" value="PROKAR_LIPOPROTEIN"/>
    <property type="match status" value="1"/>
</dbReference>
<reference evidence="3" key="1">
    <citation type="submission" date="2020-02" db="EMBL/GenBank/DDBJ databases">
        <title>Full genome sequence of Nocardioides sp. R-3366.</title>
        <authorList>
            <person name="Im W.-T."/>
        </authorList>
    </citation>
    <scope>NUCLEOTIDE SEQUENCE [LARGE SCALE GENOMIC DNA]</scope>
    <source>
        <strain evidence="3">R-3366</strain>
    </source>
</reference>
<name>A0A6G6W8R0_9ACTN</name>
<evidence type="ECO:0000256" key="2">
    <source>
        <dbReference type="SAM" id="SignalP"/>
    </source>
</evidence>
<organism evidence="3 4">
    <name type="scientific">Nocardioides anomalus</name>
    <dbReference type="NCBI Taxonomy" id="2712223"/>
    <lineage>
        <taxon>Bacteria</taxon>
        <taxon>Bacillati</taxon>
        <taxon>Actinomycetota</taxon>
        <taxon>Actinomycetes</taxon>
        <taxon>Propionibacteriales</taxon>
        <taxon>Nocardioidaceae</taxon>
        <taxon>Nocardioides</taxon>
    </lineage>
</organism>
<proteinExistence type="predicted"/>
<evidence type="ECO:0000256" key="1">
    <source>
        <dbReference type="SAM" id="MobiDB-lite"/>
    </source>
</evidence>
<feature type="region of interest" description="Disordered" evidence="1">
    <location>
        <begin position="25"/>
        <end position="50"/>
    </location>
</feature>
<protein>
    <submittedName>
        <fullName evidence="3">Uncharacterized protein</fullName>
    </submittedName>
</protein>
<keyword evidence="2" id="KW-0732">Signal</keyword>
<evidence type="ECO:0000313" key="4">
    <source>
        <dbReference type="Proteomes" id="UP000502996"/>
    </source>
</evidence>
<accession>A0A6G6W8R0</accession>
<dbReference type="KEGG" id="nano:G5V58_01455"/>
<dbReference type="AlphaFoldDB" id="A0A6G6W8R0"/>
<dbReference type="EMBL" id="CP049257">
    <property type="protein sequence ID" value="QIG41614.1"/>
    <property type="molecule type" value="Genomic_DNA"/>
</dbReference>